<keyword evidence="2" id="KW-1185">Reference proteome</keyword>
<proteinExistence type="predicted"/>
<evidence type="ECO:0000313" key="1">
    <source>
        <dbReference type="EMBL" id="KAH3890379.1"/>
    </source>
</evidence>
<comment type="caution">
    <text evidence="1">The sequence shown here is derived from an EMBL/GenBank/DDBJ whole genome shotgun (WGS) entry which is preliminary data.</text>
</comment>
<evidence type="ECO:0000313" key="2">
    <source>
        <dbReference type="Proteomes" id="UP000828390"/>
    </source>
</evidence>
<sequence>MYFEVQMYVYLEGYIDFRPKRYAIDNTAFHGVPRGIAVTIVVCHAGLNYGDAWRKAEITLHAV</sequence>
<protein>
    <submittedName>
        <fullName evidence="1">Uncharacterized protein</fullName>
    </submittedName>
</protein>
<dbReference type="AlphaFoldDB" id="A0A9D4NAT8"/>
<gene>
    <name evidence="1" type="ORF">DPMN_014459</name>
</gene>
<organism evidence="1 2">
    <name type="scientific">Dreissena polymorpha</name>
    <name type="common">Zebra mussel</name>
    <name type="synonym">Mytilus polymorpha</name>
    <dbReference type="NCBI Taxonomy" id="45954"/>
    <lineage>
        <taxon>Eukaryota</taxon>
        <taxon>Metazoa</taxon>
        <taxon>Spiralia</taxon>
        <taxon>Lophotrochozoa</taxon>
        <taxon>Mollusca</taxon>
        <taxon>Bivalvia</taxon>
        <taxon>Autobranchia</taxon>
        <taxon>Heteroconchia</taxon>
        <taxon>Euheterodonta</taxon>
        <taxon>Imparidentia</taxon>
        <taxon>Neoheterodontei</taxon>
        <taxon>Myida</taxon>
        <taxon>Dreissenoidea</taxon>
        <taxon>Dreissenidae</taxon>
        <taxon>Dreissena</taxon>
    </lineage>
</organism>
<dbReference type="Proteomes" id="UP000828390">
    <property type="component" value="Unassembled WGS sequence"/>
</dbReference>
<reference evidence="1" key="1">
    <citation type="journal article" date="2019" name="bioRxiv">
        <title>The Genome of the Zebra Mussel, Dreissena polymorpha: A Resource for Invasive Species Research.</title>
        <authorList>
            <person name="McCartney M.A."/>
            <person name="Auch B."/>
            <person name="Kono T."/>
            <person name="Mallez S."/>
            <person name="Zhang Y."/>
            <person name="Obille A."/>
            <person name="Becker A."/>
            <person name="Abrahante J.E."/>
            <person name="Garbe J."/>
            <person name="Badalamenti J.P."/>
            <person name="Herman A."/>
            <person name="Mangelson H."/>
            <person name="Liachko I."/>
            <person name="Sullivan S."/>
            <person name="Sone E.D."/>
            <person name="Koren S."/>
            <person name="Silverstein K.A.T."/>
            <person name="Beckman K.B."/>
            <person name="Gohl D.M."/>
        </authorList>
    </citation>
    <scope>NUCLEOTIDE SEQUENCE</scope>
    <source>
        <strain evidence="1">Duluth1</strain>
        <tissue evidence="1">Whole animal</tissue>
    </source>
</reference>
<name>A0A9D4NAT8_DREPO</name>
<dbReference type="EMBL" id="JAIWYP010000001">
    <property type="protein sequence ID" value="KAH3890379.1"/>
    <property type="molecule type" value="Genomic_DNA"/>
</dbReference>
<reference evidence="1" key="2">
    <citation type="submission" date="2020-11" db="EMBL/GenBank/DDBJ databases">
        <authorList>
            <person name="McCartney M.A."/>
            <person name="Auch B."/>
            <person name="Kono T."/>
            <person name="Mallez S."/>
            <person name="Becker A."/>
            <person name="Gohl D.M."/>
            <person name="Silverstein K.A.T."/>
            <person name="Koren S."/>
            <person name="Bechman K.B."/>
            <person name="Herman A."/>
            <person name="Abrahante J.E."/>
            <person name="Garbe J."/>
        </authorList>
    </citation>
    <scope>NUCLEOTIDE SEQUENCE</scope>
    <source>
        <strain evidence="1">Duluth1</strain>
        <tissue evidence="1">Whole animal</tissue>
    </source>
</reference>
<accession>A0A9D4NAT8</accession>